<comment type="caution">
    <text evidence="1">The sequence shown here is derived from an EMBL/GenBank/DDBJ whole genome shotgun (WGS) entry which is preliminary data.</text>
</comment>
<protein>
    <submittedName>
        <fullName evidence="1">Uncharacterized protein</fullName>
    </submittedName>
</protein>
<organism evidence="1 2">
    <name type="scientific">Candidatus Uhrbacteria bacterium CG_4_9_14_3_um_filter_36_7</name>
    <dbReference type="NCBI Taxonomy" id="1975033"/>
    <lineage>
        <taxon>Bacteria</taxon>
        <taxon>Candidatus Uhriibacteriota</taxon>
    </lineage>
</organism>
<sequence>MAAKQDLAKTKHDIFDHVDNKLDDFRGDFVLLARKADKKNCSLVEILKKRKVITLKDKKNIFGMEPFAR</sequence>
<dbReference type="EMBL" id="PFWS01000043">
    <property type="protein sequence ID" value="PJA47190.1"/>
    <property type="molecule type" value="Genomic_DNA"/>
</dbReference>
<proteinExistence type="predicted"/>
<gene>
    <name evidence="1" type="ORF">CO172_02750</name>
</gene>
<evidence type="ECO:0000313" key="2">
    <source>
        <dbReference type="Proteomes" id="UP000229749"/>
    </source>
</evidence>
<dbReference type="Proteomes" id="UP000229749">
    <property type="component" value="Unassembled WGS sequence"/>
</dbReference>
<dbReference type="AlphaFoldDB" id="A0A2M7XH26"/>
<evidence type="ECO:0000313" key="1">
    <source>
        <dbReference type="EMBL" id="PJA47190.1"/>
    </source>
</evidence>
<accession>A0A2M7XH26</accession>
<reference evidence="2" key="1">
    <citation type="submission" date="2017-09" db="EMBL/GenBank/DDBJ databases">
        <title>Depth-based differentiation of microbial function through sediment-hosted aquifers and enrichment of novel symbionts in the deep terrestrial subsurface.</title>
        <authorList>
            <person name="Probst A.J."/>
            <person name="Ladd B."/>
            <person name="Jarett J.K."/>
            <person name="Geller-Mcgrath D.E."/>
            <person name="Sieber C.M.K."/>
            <person name="Emerson J.B."/>
            <person name="Anantharaman K."/>
            <person name="Thomas B.C."/>
            <person name="Malmstrom R."/>
            <person name="Stieglmeier M."/>
            <person name="Klingl A."/>
            <person name="Woyke T."/>
            <person name="Ryan C.M."/>
            <person name="Banfield J.F."/>
        </authorList>
    </citation>
    <scope>NUCLEOTIDE SEQUENCE [LARGE SCALE GENOMIC DNA]</scope>
</reference>
<name>A0A2M7XH26_9BACT</name>